<comment type="caution">
    <text evidence="1">The sequence shown here is derived from an EMBL/GenBank/DDBJ whole genome shotgun (WGS) entry which is preliminary data.</text>
</comment>
<dbReference type="Proteomes" id="UP000237347">
    <property type="component" value="Unassembled WGS sequence"/>
</dbReference>
<protein>
    <submittedName>
        <fullName evidence="1">Uncharacterized protein</fullName>
    </submittedName>
</protein>
<evidence type="ECO:0000313" key="2">
    <source>
        <dbReference type="Proteomes" id="UP000237347"/>
    </source>
</evidence>
<name>A0AAW0JN05_QUESU</name>
<gene>
    <name evidence="1" type="ORF">CFP56_030940</name>
</gene>
<reference evidence="1 2" key="1">
    <citation type="journal article" date="2018" name="Sci. Data">
        <title>The draft genome sequence of cork oak.</title>
        <authorList>
            <person name="Ramos A.M."/>
            <person name="Usie A."/>
            <person name="Barbosa P."/>
            <person name="Barros P.M."/>
            <person name="Capote T."/>
            <person name="Chaves I."/>
            <person name="Simoes F."/>
            <person name="Abreu I."/>
            <person name="Carrasquinho I."/>
            <person name="Faro C."/>
            <person name="Guimaraes J.B."/>
            <person name="Mendonca D."/>
            <person name="Nobrega F."/>
            <person name="Rodrigues L."/>
            <person name="Saibo N.J.M."/>
            <person name="Varela M.C."/>
            <person name="Egas C."/>
            <person name="Matos J."/>
            <person name="Miguel C.M."/>
            <person name="Oliveira M.M."/>
            <person name="Ricardo C.P."/>
            <person name="Goncalves S."/>
        </authorList>
    </citation>
    <scope>NUCLEOTIDE SEQUENCE [LARGE SCALE GENOMIC DNA]</scope>
    <source>
        <strain evidence="2">cv. HL8</strain>
    </source>
</reference>
<proteinExistence type="predicted"/>
<keyword evidence="2" id="KW-1185">Reference proteome</keyword>
<accession>A0AAW0JN05</accession>
<organism evidence="1 2">
    <name type="scientific">Quercus suber</name>
    <name type="common">Cork oak</name>
    <dbReference type="NCBI Taxonomy" id="58331"/>
    <lineage>
        <taxon>Eukaryota</taxon>
        <taxon>Viridiplantae</taxon>
        <taxon>Streptophyta</taxon>
        <taxon>Embryophyta</taxon>
        <taxon>Tracheophyta</taxon>
        <taxon>Spermatophyta</taxon>
        <taxon>Magnoliopsida</taxon>
        <taxon>eudicotyledons</taxon>
        <taxon>Gunneridae</taxon>
        <taxon>Pentapetalae</taxon>
        <taxon>rosids</taxon>
        <taxon>fabids</taxon>
        <taxon>Fagales</taxon>
        <taxon>Fagaceae</taxon>
        <taxon>Quercus</taxon>
    </lineage>
</organism>
<evidence type="ECO:0000313" key="1">
    <source>
        <dbReference type="EMBL" id="KAK7827641.1"/>
    </source>
</evidence>
<dbReference type="AlphaFoldDB" id="A0AAW0JN05"/>
<dbReference type="EMBL" id="PKMF04000518">
    <property type="protein sequence ID" value="KAK7827641.1"/>
    <property type="molecule type" value="Genomic_DNA"/>
</dbReference>
<sequence length="38" mass="4304">MLVPVTVPQLAEVCTQFPVKTEINYLSSASRIYYLICL</sequence>